<feature type="domain" description="Disease resistance R13L4/SHOC-2-like LRR" evidence="14">
    <location>
        <begin position="268"/>
        <end position="476"/>
    </location>
</feature>
<dbReference type="Pfam" id="PF13855">
    <property type="entry name" value="LRR_8"/>
    <property type="match status" value="2"/>
</dbReference>
<dbReference type="Pfam" id="PF23598">
    <property type="entry name" value="LRR_14"/>
    <property type="match status" value="1"/>
</dbReference>
<dbReference type="InterPro" id="IPR001611">
    <property type="entry name" value="Leu-rich_rpt"/>
</dbReference>
<keyword evidence="9 11" id="KW-0472">Membrane</keyword>
<evidence type="ECO:0000256" key="5">
    <source>
        <dbReference type="ARBA" id="ARBA00022692"/>
    </source>
</evidence>
<dbReference type="FunFam" id="3.80.10.10:FF:000095">
    <property type="entry name" value="LRR receptor-like serine/threonine-protein kinase GSO1"/>
    <property type="match status" value="3"/>
</dbReference>
<evidence type="ECO:0000313" key="16">
    <source>
        <dbReference type="Proteomes" id="UP001237642"/>
    </source>
</evidence>
<evidence type="ECO:0000256" key="6">
    <source>
        <dbReference type="ARBA" id="ARBA00022729"/>
    </source>
</evidence>
<feature type="signal peptide" evidence="12">
    <location>
        <begin position="1"/>
        <end position="23"/>
    </location>
</feature>
<dbReference type="PANTHER" id="PTHR48061:SF46">
    <property type="entry name" value="LEUCINE-RICH REPEAT-CONTAINING N-TERMINAL PLANT-TYPE DOMAIN-CONTAINING PROTEIN"/>
    <property type="match status" value="1"/>
</dbReference>
<dbReference type="InterPro" id="IPR013210">
    <property type="entry name" value="LRR_N_plant-typ"/>
</dbReference>
<feature type="transmembrane region" description="Helical" evidence="11">
    <location>
        <begin position="914"/>
        <end position="934"/>
    </location>
</feature>
<dbReference type="PRINTS" id="PR00019">
    <property type="entry name" value="LEURICHRPT"/>
</dbReference>
<sequence length="960" mass="106808">MRNFINSFLVIIVILIFQHLLVASLSPIEQKTALFQFKQSLNIATPRNCSYFNYSFSSFYEIPSHPKTLNWSMSTDYCTWEGVSCDHNTGDVIGLDLSCSQLEGPILPNSTLFQLSHLQFLNLSQNDFSLSNEFPREFGFFATGLTHLNLSITRLSGNVPSEISHLHKLVSLDLSRNFDARFEDSVFKSLVQNLTLLRVLNLDGVKISSVVPMKLATSLKVLILFNTGLYGVLPQEVFHLPNLEILDLSYNFNITGILPKVKWGSSASLQHLVLLGINFHHGGIPDSIGFLDSLATLSLAACNLSGPIPRSIGNLGQLAYLNLQSNNLNGPIPKSMGNLGQLTCLILSDNNLNGPILTSLANLTNLTILFISSNNFTGTFPSSFAAHSTKLSLIHLRDNGFTGPLPPELFDLPLEIINVRNNSLSGPIPQLLHQLVSLTSLDFSLNNFSDVLDFNMFSRLESLGYLDLSHNSLTVRNTSMVTLPHKLYQLGLSSCNTKEFPHFSRDTEISLDWVDLSNNDINGEIPQWIGSAVSYLNLSQNMLTGGLEQLPWNSIEYLDLRSNKLNGSLPTLICNSSSLEILNLSNNSLTGVLPVCGTNLTRLSVFDLRMNNIQGNIPETLSNFRNLQTINLNGNRLEGRIPSSFAEFDSLQVLDLGNNQINDTFPECLEALPSLQVLVLKSNKFHGLINKSSKMEHPFPRLRIMDLSYNEFSGPLPATYIQNFEAMMIGDVNERKATYIEPHIFSNAIYSDSTILIVKGVEIEFVRILTVLTTIDLARNNFEGEIPEYIGKLLLLRYLNLSHNHLTGHIPSSIGNLSMLESLDLSSNQLEGEIPRQLTSIYSLARLNMSCNQLRGHIPEGSQFNTFENDSYVGNLGLCGHPLSKKCEINTRNQEEDDEDDDNFFSGFTWEAVVIGYGCGVVPAFVAGYLMLLAGKPKWFAGIIARELGLKIRRMEIKWR</sequence>
<protein>
    <submittedName>
        <fullName evidence="15">Receptor like protein 26-like</fullName>
    </submittedName>
</protein>
<dbReference type="EMBL" id="JAUIZM010000014">
    <property type="protein sequence ID" value="KAK1352890.1"/>
    <property type="molecule type" value="Genomic_DNA"/>
</dbReference>
<organism evidence="15 16">
    <name type="scientific">Heracleum sosnowskyi</name>
    <dbReference type="NCBI Taxonomy" id="360622"/>
    <lineage>
        <taxon>Eukaryota</taxon>
        <taxon>Viridiplantae</taxon>
        <taxon>Streptophyta</taxon>
        <taxon>Embryophyta</taxon>
        <taxon>Tracheophyta</taxon>
        <taxon>Spermatophyta</taxon>
        <taxon>Magnoliopsida</taxon>
        <taxon>eudicotyledons</taxon>
        <taxon>Gunneridae</taxon>
        <taxon>Pentapetalae</taxon>
        <taxon>asterids</taxon>
        <taxon>campanulids</taxon>
        <taxon>Apiales</taxon>
        <taxon>Apiaceae</taxon>
        <taxon>Apioideae</taxon>
        <taxon>apioid superclade</taxon>
        <taxon>Tordylieae</taxon>
        <taxon>Tordyliinae</taxon>
        <taxon>Heracleum</taxon>
    </lineage>
</organism>
<evidence type="ECO:0000256" key="7">
    <source>
        <dbReference type="ARBA" id="ARBA00022737"/>
    </source>
</evidence>
<keyword evidence="4" id="KW-0433">Leucine-rich repeat</keyword>
<evidence type="ECO:0000256" key="4">
    <source>
        <dbReference type="ARBA" id="ARBA00022614"/>
    </source>
</evidence>
<evidence type="ECO:0000256" key="8">
    <source>
        <dbReference type="ARBA" id="ARBA00022989"/>
    </source>
</evidence>
<reference evidence="15" key="1">
    <citation type="submission" date="2023-02" db="EMBL/GenBank/DDBJ databases">
        <title>Genome of toxic invasive species Heracleum sosnowskyi carries increased number of genes despite the absence of recent whole-genome duplications.</title>
        <authorList>
            <person name="Schelkunov M."/>
            <person name="Shtratnikova V."/>
            <person name="Makarenko M."/>
            <person name="Klepikova A."/>
            <person name="Omelchenko D."/>
            <person name="Novikova G."/>
            <person name="Obukhova E."/>
            <person name="Bogdanov V."/>
            <person name="Penin A."/>
            <person name="Logacheva M."/>
        </authorList>
    </citation>
    <scope>NUCLEOTIDE SEQUENCE</scope>
    <source>
        <strain evidence="15">Hsosn_3</strain>
        <tissue evidence="15">Leaf</tissue>
    </source>
</reference>
<evidence type="ECO:0000256" key="11">
    <source>
        <dbReference type="SAM" id="Phobius"/>
    </source>
</evidence>
<dbReference type="Gene3D" id="3.80.10.10">
    <property type="entry name" value="Ribonuclease Inhibitor"/>
    <property type="match status" value="4"/>
</dbReference>
<accession>A0AAD8LWA3</accession>
<dbReference type="Pfam" id="PF00560">
    <property type="entry name" value="LRR_1"/>
    <property type="match status" value="3"/>
</dbReference>
<dbReference type="GO" id="GO:0005886">
    <property type="term" value="C:plasma membrane"/>
    <property type="evidence" value="ECO:0007669"/>
    <property type="project" value="UniProtKB-SubCell"/>
</dbReference>
<evidence type="ECO:0000313" key="15">
    <source>
        <dbReference type="EMBL" id="KAK1352890.1"/>
    </source>
</evidence>
<keyword evidence="5 11" id="KW-0812">Transmembrane</keyword>
<dbReference type="InterPro" id="IPR046956">
    <property type="entry name" value="RLP23-like"/>
</dbReference>
<comment type="similarity">
    <text evidence="2">Belongs to the RLP family.</text>
</comment>
<keyword evidence="16" id="KW-1185">Reference proteome</keyword>
<feature type="domain" description="Leucine-rich repeat-containing N-terminal plant-type" evidence="13">
    <location>
        <begin position="29"/>
        <end position="42"/>
    </location>
</feature>
<proteinExistence type="inferred from homology"/>
<dbReference type="AlphaFoldDB" id="A0AAD8LWA3"/>
<reference evidence="15" key="2">
    <citation type="submission" date="2023-05" db="EMBL/GenBank/DDBJ databases">
        <authorList>
            <person name="Schelkunov M.I."/>
        </authorList>
    </citation>
    <scope>NUCLEOTIDE SEQUENCE</scope>
    <source>
        <strain evidence="15">Hsosn_3</strain>
        <tissue evidence="15">Leaf</tissue>
    </source>
</reference>
<keyword evidence="10" id="KW-0325">Glycoprotein</keyword>
<evidence type="ECO:0000256" key="10">
    <source>
        <dbReference type="ARBA" id="ARBA00023180"/>
    </source>
</evidence>
<keyword evidence="6 12" id="KW-0732">Signal</keyword>
<evidence type="ECO:0000259" key="14">
    <source>
        <dbReference type="Pfam" id="PF23598"/>
    </source>
</evidence>
<dbReference type="SUPFAM" id="SSF52058">
    <property type="entry name" value="L domain-like"/>
    <property type="match status" value="2"/>
</dbReference>
<dbReference type="InterPro" id="IPR055414">
    <property type="entry name" value="LRR_R13L4/SHOC2-like"/>
</dbReference>
<dbReference type="Proteomes" id="UP001237642">
    <property type="component" value="Unassembled WGS sequence"/>
</dbReference>
<comment type="caution">
    <text evidence="15">The sequence shown here is derived from an EMBL/GenBank/DDBJ whole genome shotgun (WGS) entry which is preliminary data.</text>
</comment>
<dbReference type="Pfam" id="PF08263">
    <property type="entry name" value="LRRNT_2"/>
    <property type="match status" value="2"/>
</dbReference>
<dbReference type="GO" id="GO:0051707">
    <property type="term" value="P:response to other organism"/>
    <property type="evidence" value="ECO:0007669"/>
    <property type="project" value="UniProtKB-ARBA"/>
</dbReference>
<evidence type="ECO:0000259" key="13">
    <source>
        <dbReference type="Pfam" id="PF08263"/>
    </source>
</evidence>
<evidence type="ECO:0000256" key="2">
    <source>
        <dbReference type="ARBA" id="ARBA00009592"/>
    </source>
</evidence>
<evidence type="ECO:0000256" key="9">
    <source>
        <dbReference type="ARBA" id="ARBA00023136"/>
    </source>
</evidence>
<dbReference type="SUPFAM" id="SSF52047">
    <property type="entry name" value="RNI-like"/>
    <property type="match status" value="1"/>
</dbReference>
<keyword evidence="7" id="KW-0677">Repeat</keyword>
<name>A0AAD8LWA3_9APIA</name>
<evidence type="ECO:0000256" key="3">
    <source>
        <dbReference type="ARBA" id="ARBA00022475"/>
    </source>
</evidence>
<gene>
    <name evidence="15" type="ORF">POM88_052728</name>
</gene>
<comment type="subcellular location">
    <subcellularLocation>
        <location evidence="1">Cell membrane</location>
        <topology evidence="1">Single-pass type I membrane protein</topology>
    </subcellularLocation>
</comment>
<feature type="domain" description="Leucine-rich repeat-containing N-terminal plant-type" evidence="13">
    <location>
        <begin position="64"/>
        <end position="86"/>
    </location>
</feature>
<dbReference type="InterPro" id="IPR032675">
    <property type="entry name" value="LRR_dom_sf"/>
</dbReference>
<dbReference type="GO" id="GO:0006952">
    <property type="term" value="P:defense response"/>
    <property type="evidence" value="ECO:0007669"/>
    <property type="project" value="UniProtKB-ARBA"/>
</dbReference>
<feature type="chain" id="PRO_5041932621" evidence="12">
    <location>
        <begin position="24"/>
        <end position="960"/>
    </location>
</feature>
<keyword evidence="8 11" id="KW-1133">Transmembrane helix</keyword>
<keyword evidence="15" id="KW-0675">Receptor</keyword>
<evidence type="ECO:0000256" key="12">
    <source>
        <dbReference type="SAM" id="SignalP"/>
    </source>
</evidence>
<evidence type="ECO:0000256" key="1">
    <source>
        <dbReference type="ARBA" id="ARBA00004251"/>
    </source>
</evidence>
<keyword evidence="3" id="KW-1003">Cell membrane</keyword>
<dbReference type="SMART" id="SM00369">
    <property type="entry name" value="LRR_TYP"/>
    <property type="match status" value="11"/>
</dbReference>
<dbReference type="PANTHER" id="PTHR48061">
    <property type="entry name" value="LEUCINE-RICH REPEAT RECEPTOR PROTEIN KINASE EMS1-LIKE-RELATED"/>
    <property type="match status" value="1"/>
</dbReference>
<dbReference type="InterPro" id="IPR003591">
    <property type="entry name" value="Leu-rich_rpt_typical-subtyp"/>
</dbReference>